<dbReference type="InterPro" id="IPR036864">
    <property type="entry name" value="Zn2-C6_fun-type_DNA-bd_sf"/>
</dbReference>
<evidence type="ECO:0000259" key="4">
    <source>
        <dbReference type="Pfam" id="PF04082"/>
    </source>
</evidence>
<feature type="compositionally biased region" description="Low complexity" evidence="3">
    <location>
        <begin position="187"/>
        <end position="200"/>
    </location>
</feature>
<dbReference type="PANTHER" id="PTHR47256">
    <property type="entry name" value="ZN(II)2CYS6 TRANSCRIPTION FACTOR (EUROFUNG)-RELATED"/>
    <property type="match status" value="1"/>
</dbReference>
<dbReference type="GO" id="GO:0000981">
    <property type="term" value="F:DNA-binding transcription factor activity, RNA polymerase II-specific"/>
    <property type="evidence" value="ECO:0007669"/>
    <property type="project" value="InterPro"/>
</dbReference>
<organism evidence="5 6">
    <name type="scientific">Fusarium heterosporum</name>
    <dbReference type="NCBI Taxonomy" id="42747"/>
    <lineage>
        <taxon>Eukaryota</taxon>
        <taxon>Fungi</taxon>
        <taxon>Dikarya</taxon>
        <taxon>Ascomycota</taxon>
        <taxon>Pezizomycotina</taxon>
        <taxon>Sordariomycetes</taxon>
        <taxon>Hypocreomycetidae</taxon>
        <taxon>Hypocreales</taxon>
        <taxon>Nectriaceae</taxon>
        <taxon>Fusarium</taxon>
        <taxon>Fusarium heterosporum species complex</taxon>
    </lineage>
</organism>
<evidence type="ECO:0000256" key="1">
    <source>
        <dbReference type="ARBA" id="ARBA00022723"/>
    </source>
</evidence>
<feature type="compositionally biased region" description="Low complexity" evidence="3">
    <location>
        <begin position="165"/>
        <end position="178"/>
    </location>
</feature>
<accession>A0A8H5TS08</accession>
<comment type="caution">
    <text evidence="5">The sequence shown here is derived from an EMBL/GenBank/DDBJ whole genome shotgun (WGS) entry which is preliminary data.</text>
</comment>
<evidence type="ECO:0000256" key="2">
    <source>
        <dbReference type="ARBA" id="ARBA00023242"/>
    </source>
</evidence>
<dbReference type="PANTHER" id="PTHR47256:SF1">
    <property type="entry name" value="ZN(II)2CYS6 TRANSCRIPTION FACTOR (EUROFUNG)"/>
    <property type="match status" value="1"/>
</dbReference>
<protein>
    <submittedName>
        <fullName evidence="5">Nit-4-like protein</fullName>
    </submittedName>
</protein>
<keyword evidence="1" id="KW-0479">Metal-binding</keyword>
<dbReference type="InterPro" id="IPR001138">
    <property type="entry name" value="Zn2Cys6_DnaBD"/>
</dbReference>
<feature type="region of interest" description="Disordered" evidence="3">
    <location>
        <begin position="11"/>
        <end position="36"/>
    </location>
</feature>
<dbReference type="InterPro" id="IPR053187">
    <property type="entry name" value="Notoamide_regulator"/>
</dbReference>
<gene>
    <name evidence="5" type="ORF">FHETE_1831</name>
</gene>
<keyword evidence="2" id="KW-0539">Nucleus</keyword>
<evidence type="ECO:0000313" key="5">
    <source>
        <dbReference type="EMBL" id="KAF5677319.1"/>
    </source>
</evidence>
<name>A0A8H5TS08_FUSHE</name>
<dbReference type="GO" id="GO:0008270">
    <property type="term" value="F:zinc ion binding"/>
    <property type="evidence" value="ECO:0007669"/>
    <property type="project" value="InterPro"/>
</dbReference>
<dbReference type="CDD" id="cd12148">
    <property type="entry name" value="fungal_TF_MHR"/>
    <property type="match status" value="1"/>
</dbReference>
<dbReference type="Pfam" id="PF04082">
    <property type="entry name" value="Fungal_trans"/>
    <property type="match status" value="1"/>
</dbReference>
<dbReference type="InterPro" id="IPR007219">
    <property type="entry name" value="XnlR_reg_dom"/>
</dbReference>
<keyword evidence="6" id="KW-1185">Reference proteome</keyword>
<dbReference type="Gene3D" id="4.10.240.10">
    <property type="entry name" value="Zn(2)-C6 fungal-type DNA-binding domain"/>
    <property type="match status" value="1"/>
</dbReference>
<dbReference type="CDD" id="cd00067">
    <property type="entry name" value="GAL4"/>
    <property type="match status" value="1"/>
</dbReference>
<reference evidence="5 6" key="1">
    <citation type="submission" date="2020-05" db="EMBL/GenBank/DDBJ databases">
        <title>Identification and distribution of gene clusters putatively required for synthesis of sphingolipid metabolism inhibitors in phylogenetically diverse species of the filamentous fungus Fusarium.</title>
        <authorList>
            <person name="Kim H.-S."/>
            <person name="Busman M."/>
            <person name="Brown D.W."/>
            <person name="Divon H."/>
            <person name="Uhlig S."/>
            <person name="Proctor R.H."/>
        </authorList>
    </citation>
    <scope>NUCLEOTIDE SEQUENCE [LARGE SCALE GENOMIC DNA]</scope>
    <source>
        <strain evidence="5 6">NRRL 20693</strain>
    </source>
</reference>
<feature type="domain" description="Xylanolytic transcriptional activator regulatory" evidence="4">
    <location>
        <begin position="274"/>
        <end position="437"/>
    </location>
</feature>
<dbReference type="Proteomes" id="UP000567885">
    <property type="component" value="Unassembled WGS sequence"/>
</dbReference>
<proteinExistence type="predicted"/>
<dbReference type="GO" id="GO:0003677">
    <property type="term" value="F:DNA binding"/>
    <property type="evidence" value="ECO:0007669"/>
    <property type="project" value="InterPro"/>
</dbReference>
<dbReference type="EMBL" id="JAAGWQ010000026">
    <property type="protein sequence ID" value="KAF5677319.1"/>
    <property type="molecule type" value="Genomic_DNA"/>
</dbReference>
<feature type="region of interest" description="Disordered" evidence="3">
    <location>
        <begin position="165"/>
        <end position="200"/>
    </location>
</feature>
<dbReference type="OrthoDB" id="5595695at2759"/>
<evidence type="ECO:0000256" key="3">
    <source>
        <dbReference type="SAM" id="MobiDB-lite"/>
    </source>
</evidence>
<evidence type="ECO:0000313" key="6">
    <source>
        <dbReference type="Proteomes" id="UP000567885"/>
    </source>
</evidence>
<sequence>MDDNATARLRALLPGPTRDGSSGSGPPPKLNIPKRTSVKTACQACRQRKAKVILHHLLRAPLEIGVHRADIKQCNGQKPRCSACVAGGRDCQYATHPLEAEAEALKRKHVKLQALMADHEVLYASLKTREPHETDEILRRIRAGQDIKTVTEDMQGGSLVIQKTQTTTTTAATTTNQNRNPLLRNDSANTSNSATTSNSAGSLTFSATGFVQMSQARLTAPNDHPEHVFEEAWRGTQRKFSEDTVLVDLPGHALPLSRWTNVYDDDKTLSHLLLLFWTWDTSCNRVIDRTLFEDDLRNLDPSARSAPSELRFCSSFLVNAILAVSCLYSTNPKTFGVPGKLSTRGQAFAKEAMRCLQLEDTRPSLPVAQGLALMYVYEGALGDGGVALELHSLMQARYMALRLDDIPRSTDTAIAGSRQRAEAHALSWIQWGFYVWDWKPMHGLCRRLVIKRPTRAKTWQEESSPVNRRENPEYWWFSYPVSIAPRRSLKREILEAECNFTEITERVLNFLIPIEEGVSAGNNVGLAIELYSTLMEWKFSLPEELRAENAVLPSAILLHLSADLVAISILQPFDHIPKSAFGPFHPRSMSYAHATNAMSTIWQFRALYTVRNESWLVQATSVCVFKVLFALEESPLHLEAFIKACQALIELAQAFPVAEEVIYSIESIVREKNVYIPLYARRYLPNAADEGVTDLMGVKVRDHSVVVEKARPHENDDRFTMTGLLSALAPYDTGLD</sequence>
<dbReference type="GO" id="GO:0006351">
    <property type="term" value="P:DNA-templated transcription"/>
    <property type="evidence" value="ECO:0007669"/>
    <property type="project" value="InterPro"/>
</dbReference>
<dbReference type="AlphaFoldDB" id="A0A8H5TS08"/>